<evidence type="ECO:0000256" key="1">
    <source>
        <dbReference type="SAM" id="MobiDB-lite"/>
    </source>
</evidence>
<protein>
    <submittedName>
        <fullName evidence="2">Uncharacterized protein</fullName>
    </submittedName>
</protein>
<dbReference type="EMBL" id="JACHON010000004">
    <property type="protein sequence ID" value="MBB6512671.1"/>
    <property type="molecule type" value="Genomic_DNA"/>
</dbReference>
<name>A0A841RJ18_9BACI</name>
<evidence type="ECO:0000313" key="2">
    <source>
        <dbReference type="EMBL" id="MBB6512671.1"/>
    </source>
</evidence>
<organism evidence="2 3">
    <name type="scientific">Gracilibacillus halotolerans</name>
    <dbReference type="NCBI Taxonomy" id="74386"/>
    <lineage>
        <taxon>Bacteria</taxon>
        <taxon>Bacillati</taxon>
        <taxon>Bacillota</taxon>
        <taxon>Bacilli</taxon>
        <taxon>Bacillales</taxon>
        <taxon>Bacillaceae</taxon>
        <taxon>Gracilibacillus</taxon>
    </lineage>
</organism>
<keyword evidence="3" id="KW-1185">Reference proteome</keyword>
<proteinExistence type="predicted"/>
<accession>A0A841RJ18</accession>
<reference evidence="2 3" key="1">
    <citation type="submission" date="2020-08" db="EMBL/GenBank/DDBJ databases">
        <title>Genomic Encyclopedia of Type Strains, Phase IV (KMG-IV): sequencing the most valuable type-strain genomes for metagenomic binning, comparative biology and taxonomic classification.</title>
        <authorList>
            <person name="Goeker M."/>
        </authorList>
    </citation>
    <scope>NUCLEOTIDE SEQUENCE [LARGE SCALE GENOMIC DNA]</scope>
    <source>
        <strain evidence="2 3">DSM 11805</strain>
    </source>
</reference>
<dbReference type="Proteomes" id="UP000572212">
    <property type="component" value="Unassembled WGS sequence"/>
</dbReference>
<feature type="compositionally biased region" description="Basic and acidic residues" evidence="1">
    <location>
        <begin position="36"/>
        <end position="50"/>
    </location>
</feature>
<sequence>MAKPSSNKEKDSRQKYEVDVDRMINEGMAGGTTYSEYDRMQIEQARELPKQGEPFPAETDGKRDSES</sequence>
<feature type="region of interest" description="Disordered" evidence="1">
    <location>
        <begin position="1"/>
        <end position="67"/>
    </location>
</feature>
<dbReference type="RefSeq" id="WP_184246313.1">
    <property type="nucleotide sequence ID" value="NZ_BAAACU010000028.1"/>
</dbReference>
<comment type="caution">
    <text evidence="2">The sequence shown here is derived from an EMBL/GenBank/DDBJ whole genome shotgun (WGS) entry which is preliminary data.</text>
</comment>
<feature type="compositionally biased region" description="Basic and acidic residues" evidence="1">
    <location>
        <begin position="1"/>
        <end position="24"/>
    </location>
</feature>
<evidence type="ECO:0000313" key="3">
    <source>
        <dbReference type="Proteomes" id="UP000572212"/>
    </source>
</evidence>
<dbReference type="AlphaFoldDB" id="A0A841RJ18"/>
<gene>
    <name evidence="2" type="ORF">GGQ92_001457</name>
</gene>